<reference evidence="1 2" key="1">
    <citation type="submission" date="2024-07" db="EMBL/GenBank/DDBJ databases">
        <authorList>
            <person name="Lee S."/>
            <person name="Kang M."/>
        </authorList>
    </citation>
    <scope>NUCLEOTIDE SEQUENCE [LARGE SCALE GENOMIC DNA]</scope>
    <source>
        <strain evidence="1 2">DS6</strain>
    </source>
</reference>
<keyword evidence="2" id="KW-1185">Reference proteome</keyword>
<accession>A0ABV3SX94</accession>
<comment type="caution">
    <text evidence="1">The sequence shown here is derived from an EMBL/GenBank/DDBJ whole genome shotgun (WGS) entry which is preliminary data.</text>
</comment>
<evidence type="ECO:0008006" key="3">
    <source>
        <dbReference type="Google" id="ProtNLM"/>
    </source>
</evidence>
<gene>
    <name evidence="1" type="ORF">AB3X52_01690</name>
</gene>
<dbReference type="EMBL" id="JBFPJR010000002">
    <property type="protein sequence ID" value="MEX0426314.1"/>
    <property type="molecule type" value="Genomic_DNA"/>
</dbReference>
<protein>
    <recommendedName>
        <fullName evidence="3">TetR/AcrR family transcriptional regulator</fullName>
    </recommendedName>
</protein>
<sequence>MDLSKLANPDHPSDFAEPTSVDHAAMYADAVVTLLADGGFEQVAMGPVARWLEQVPSAVKQRAGGREGFLRMVVGRFARRWLRWATFVPYRAAVPLRLPAEDDEVHGVRVWAVLREIAYGEARAGRPGLAELVREAEQRERDSMGRAFSQAGRPLTEIELGAVSCLVAGLRAALVRPVDPLPLHLADEIVAMVVGWLHLPPSD</sequence>
<dbReference type="Proteomes" id="UP001556631">
    <property type="component" value="Unassembled WGS sequence"/>
</dbReference>
<dbReference type="RefSeq" id="WP_367990964.1">
    <property type="nucleotide sequence ID" value="NZ_JBFPJR010000002.1"/>
</dbReference>
<name>A0ABV3SX94_9ACTN</name>
<evidence type="ECO:0000313" key="2">
    <source>
        <dbReference type="Proteomes" id="UP001556631"/>
    </source>
</evidence>
<organism evidence="1 2">
    <name type="scientific">Nocardioides eburneus</name>
    <dbReference type="NCBI Taxonomy" id="3231482"/>
    <lineage>
        <taxon>Bacteria</taxon>
        <taxon>Bacillati</taxon>
        <taxon>Actinomycetota</taxon>
        <taxon>Actinomycetes</taxon>
        <taxon>Propionibacteriales</taxon>
        <taxon>Nocardioidaceae</taxon>
        <taxon>Nocardioides</taxon>
    </lineage>
</organism>
<evidence type="ECO:0000313" key="1">
    <source>
        <dbReference type="EMBL" id="MEX0426314.1"/>
    </source>
</evidence>
<proteinExistence type="predicted"/>